<evidence type="ECO:0000256" key="2">
    <source>
        <dbReference type="ARBA" id="ARBA00022679"/>
    </source>
</evidence>
<dbReference type="Proteomes" id="UP000231466">
    <property type="component" value="Unassembled WGS sequence"/>
</dbReference>
<dbReference type="PIRSF" id="PIRSF036758">
    <property type="entry name" value="Aden_M_ParB"/>
    <property type="match status" value="1"/>
</dbReference>
<comment type="caution">
    <text evidence="5">The sequence shown here is derived from an EMBL/GenBank/DDBJ whole genome shotgun (WGS) entry which is preliminary data.</text>
</comment>
<dbReference type="GO" id="GO:0003677">
    <property type="term" value="F:DNA binding"/>
    <property type="evidence" value="ECO:0007669"/>
    <property type="project" value="InterPro"/>
</dbReference>
<dbReference type="GO" id="GO:0007059">
    <property type="term" value="P:chromosome segregation"/>
    <property type="evidence" value="ECO:0007669"/>
    <property type="project" value="TreeGrafter"/>
</dbReference>
<dbReference type="PANTHER" id="PTHR33375">
    <property type="entry name" value="CHROMOSOME-PARTITIONING PROTEIN PARB-RELATED"/>
    <property type="match status" value="1"/>
</dbReference>
<dbReference type="Pfam" id="PF02195">
    <property type="entry name" value="ParB_N"/>
    <property type="match status" value="1"/>
</dbReference>
<dbReference type="InterPro" id="IPR015840">
    <property type="entry name" value="DNA_MeTrfase_ParB"/>
</dbReference>
<dbReference type="InterPro" id="IPR050336">
    <property type="entry name" value="Chromosome_partition/occlusion"/>
</dbReference>
<dbReference type="GO" id="GO:0032259">
    <property type="term" value="P:methylation"/>
    <property type="evidence" value="ECO:0007669"/>
    <property type="project" value="UniProtKB-KW"/>
</dbReference>
<reference evidence="6" key="1">
    <citation type="submission" date="2017-09" db="EMBL/GenBank/DDBJ databases">
        <title>Depth-based differentiation of microbial function through sediment-hosted aquifers and enrichment of novel symbionts in the deep terrestrial subsurface.</title>
        <authorList>
            <person name="Probst A.J."/>
            <person name="Ladd B."/>
            <person name="Jarett J.K."/>
            <person name="Geller-Mcgrath D.E."/>
            <person name="Sieber C.M.K."/>
            <person name="Emerson J.B."/>
            <person name="Anantharaman K."/>
            <person name="Thomas B.C."/>
            <person name="Malmstrom R."/>
            <person name="Stieglmeier M."/>
            <person name="Klingl A."/>
            <person name="Woyke T."/>
            <person name="Ryan C.M."/>
            <person name="Banfield J.F."/>
        </authorList>
    </citation>
    <scope>NUCLEOTIDE SEQUENCE [LARGE SCALE GENOMIC DNA]</scope>
</reference>
<evidence type="ECO:0000259" key="4">
    <source>
        <dbReference type="SMART" id="SM00470"/>
    </source>
</evidence>
<evidence type="ECO:0000256" key="1">
    <source>
        <dbReference type="ARBA" id="ARBA00022603"/>
    </source>
</evidence>
<dbReference type="InterPro" id="IPR036086">
    <property type="entry name" value="ParB/Sulfiredoxin_sf"/>
</dbReference>
<dbReference type="SUPFAM" id="SSF53335">
    <property type="entry name" value="S-adenosyl-L-methionine-dependent methyltransferases"/>
    <property type="match status" value="1"/>
</dbReference>
<keyword evidence="2" id="KW-0808">Transferase</keyword>
<dbReference type="InterPro" id="IPR002941">
    <property type="entry name" value="DNA_methylase_N4/N6"/>
</dbReference>
<dbReference type="CDD" id="cd16401">
    <property type="entry name" value="ParB_N_like_MT"/>
    <property type="match status" value="1"/>
</dbReference>
<evidence type="ECO:0000313" key="6">
    <source>
        <dbReference type="Proteomes" id="UP000231466"/>
    </source>
</evidence>
<dbReference type="PANTHER" id="PTHR33375:SF1">
    <property type="entry name" value="CHROMOSOME-PARTITIONING PROTEIN PARB-RELATED"/>
    <property type="match status" value="1"/>
</dbReference>
<protein>
    <recommendedName>
        <fullName evidence="4">ParB-like N-terminal domain-containing protein</fullName>
    </recommendedName>
</protein>
<dbReference type="EMBL" id="PFAH01000005">
    <property type="protein sequence ID" value="PIR98067.1"/>
    <property type="molecule type" value="Genomic_DNA"/>
</dbReference>
<dbReference type="SUPFAM" id="SSF110849">
    <property type="entry name" value="ParB/Sulfiredoxin"/>
    <property type="match status" value="1"/>
</dbReference>
<name>A0A2H0VG36_9BACT</name>
<dbReference type="GO" id="GO:0005694">
    <property type="term" value="C:chromosome"/>
    <property type="evidence" value="ECO:0007669"/>
    <property type="project" value="TreeGrafter"/>
</dbReference>
<evidence type="ECO:0000256" key="3">
    <source>
        <dbReference type="ARBA" id="ARBA00022691"/>
    </source>
</evidence>
<dbReference type="Gene3D" id="3.40.50.150">
    <property type="entry name" value="Vaccinia Virus protein VP39"/>
    <property type="match status" value="1"/>
</dbReference>
<keyword evidence="3" id="KW-0949">S-adenosyl-L-methionine</keyword>
<proteinExistence type="predicted"/>
<dbReference type="SMART" id="SM00470">
    <property type="entry name" value="ParB"/>
    <property type="match status" value="1"/>
</dbReference>
<feature type="domain" description="ParB-like N-terminal" evidence="4">
    <location>
        <begin position="12"/>
        <end position="102"/>
    </location>
</feature>
<evidence type="ECO:0000313" key="5">
    <source>
        <dbReference type="EMBL" id="PIR98067.1"/>
    </source>
</evidence>
<gene>
    <name evidence="5" type="ORF">COT89_01355</name>
</gene>
<accession>A0A2H0VG36</accession>
<dbReference type="AlphaFoldDB" id="A0A2H0VG36"/>
<dbReference type="InterPro" id="IPR003115">
    <property type="entry name" value="ParB_N"/>
</dbReference>
<dbReference type="Gene3D" id="3.90.1530.10">
    <property type="entry name" value="Conserved hypothetical protein from pyrococcus furiosus pfu- 392566-001, ParB domain"/>
    <property type="match status" value="1"/>
</dbReference>
<dbReference type="GO" id="GO:0008170">
    <property type="term" value="F:N-methyltransferase activity"/>
    <property type="evidence" value="ECO:0007669"/>
    <property type="project" value="InterPro"/>
</dbReference>
<sequence length="447" mass="51621">MSKINPDDLKIVQVPIKELKPAPYNPRKHKKEDMEQLKTSLKRYGVVDPILVNNAPGREQVIIGGHMRVKALEEMGVKNVPVIYLHIEDLEKERELNLRLNRNQGEWDFQLLAEFDEDVLSEIGFTSEELDDVFGIEDSPEEFDIQKELEKLNITKIEVKKGDVWQLGKHRLMCGDSTLEKDVLRLMNGEKADLCMVDPPYLLSYLTGKKKHGKATEGFGLRRDRKYLETDVLPPDFTEKWMANVAQIQKEDFSIMVFENPKNLKVIWTELEKHWRYRNTITWHLPNRVQGFAAKYKFFNKTDIALVGTKGNVELNIEPESDEFLQSEYENALFATSGKPTWESYRKGKKVQPTDFISFNAADEKSSQQSIIFGTKPVEVLLPYMKVLTKRGDLVIDLFGGSGSTIIVAEKLNRRCNMMELVPTYAEVIKNRWERLTGKKAKKINHD</sequence>
<dbReference type="InterPro" id="IPR029063">
    <property type="entry name" value="SAM-dependent_MTases_sf"/>
</dbReference>
<dbReference type="InterPro" id="IPR002295">
    <property type="entry name" value="N4/N6-MTase_EcoPI_Mod-like"/>
</dbReference>
<dbReference type="PRINTS" id="PR00506">
    <property type="entry name" value="D21N6MTFRASE"/>
</dbReference>
<organism evidence="5 6">
    <name type="scientific">Candidatus Colwellbacteria bacterium CG10_big_fil_rev_8_21_14_0_10_42_22</name>
    <dbReference type="NCBI Taxonomy" id="1974540"/>
    <lineage>
        <taxon>Bacteria</taxon>
        <taxon>Candidatus Colwelliibacteriota</taxon>
    </lineage>
</organism>
<keyword evidence="1" id="KW-0489">Methyltransferase</keyword>
<dbReference type="Pfam" id="PF01555">
    <property type="entry name" value="N6_N4_Mtase"/>
    <property type="match status" value="1"/>
</dbReference>